<dbReference type="InterPro" id="IPR036505">
    <property type="entry name" value="Amidase/PGRP_sf"/>
</dbReference>
<dbReference type="OMA" id="YESHTEH"/>
<dbReference type="HOGENOM" id="CLU_062692_0_0_1"/>
<dbReference type="InParanoid" id="B4N6Y4"/>
<reference evidence="6 7" key="1">
    <citation type="journal article" date="2007" name="Nature">
        <title>Evolution of genes and genomes on the Drosophila phylogeny.</title>
        <authorList>
            <consortium name="Drosophila 12 Genomes Consortium"/>
            <person name="Clark A.G."/>
            <person name="Eisen M.B."/>
            <person name="Smith D.R."/>
            <person name="Bergman C.M."/>
            <person name="Oliver B."/>
            <person name="Markow T.A."/>
            <person name="Kaufman T.C."/>
            <person name="Kellis M."/>
            <person name="Gelbart W."/>
            <person name="Iyer V.N."/>
            <person name="Pollard D.A."/>
            <person name="Sackton T.B."/>
            <person name="Larracuente A.M."/>
            <person name="Singh N.D."/>
            <person name="Abad J.P."/>
            <person name="Abt D.N."/>
            <person name="Adryan B."/>
            <person name="Aguade M."/>
            <person name="Akashi H."/>
            <person name="Anderson W.W."/>
            <person name="Aquadro C.F."/>
            <person name="Ardell D.H."/>
            <person name="Arguello R."/>
            <person name="Artieri C.G."/>
            <person name="Barbash D.A."/>
            <person name="Barker D."/>
            <person name="Barsanti P."/>
            <person name="Batterham P."/>
            <person name="Batzoglou S."/>
            <person name="Begun D."/>
            <person name="Bhutkar A."/>
            <person name="Blanco E."/>
            <person name="Bosak S.A."/>
            <person name="Bradley R.K."/>
            <person name="Brand A.D."/>
            <person name="Brent M.R."/>
            <person name="Brooks A.N."/>
            <person name="Brown R.H."/>
            <person name="Butlin R.K."/>
            <person name="Caggese C."/>
            <person name="Calvi B.R."/>
            <person name="Bernardo de Carvalho A."/>
            <person name="Caspi A."/>
            <person name="Castrezana S."/>
            <person name="Celniker S.E."/>
            <person name="Chang J.L."/>
            <person name="Chapple C."/>
            <person name="Chatterji S."/>
            <person name="Chinwalla A."/>
            <person name="Civetta A."/>
            <person name="Clifton S.W."/>
            <person name="Comeron J.M."/>
            <person name="Costello J.C."/>
            <person name="Coyne J.A."/>
            <person name="Daub J."/>
            <person name="David R.G."/>
            <person name="Delcher A.L."/>
            <person name="Delehaunty K."/>
            <person name="Do C.B."/>
            <person name="Ebling H."/>
            <person name="Edwards K."/>
            <person name="Eickbush T."/>
            <person name="Evans J.D."/>
            <person name="Filipski A."/>
            <person name="Findeiss S."/>
            <person name="Freyhult E."/>
            <person name="Fulton L."/>
            <person name="Fulton R."/>
            <person name="Garcia A.C."/>
            <person name="Gardiner A."/>
            <person name="Garfield D.A."/>
            <person name="Garvin B.E."/>
            <person name="Gibson G."/>
            <person name="Gilbert D."/>
            <person name="Gnerre S."/>
            <person name="Godfrey J."/>
            <person name="Good R."/>
            <person name="Gotea V."/>
            <person name="Gravely B."/>
            <person name="Greenberg A.J."/>
            <person name="Griffiths-Jones S."/>
            <person name="Gross S."/>
            <person name="Guigo R."/>
            <person name="Gustafson E.A."/>
            <person name="Haerty W."/>
            <person name="Hahn M.W."/>
            <person name="Halligan D.L."/>
            <person name="Halpern A.L."/>
            <person name="Halter G.M."/>
            <person name="Han M.V."/>
            <person name="Heger A."/>
            <person name="Hillier L."/>
            <person name="Hinrichs A.S."/>
            <person name="Holmes I."/>
            <person name="Hoskins R.A."/>
            <person name="Hubisz M.J."/>
            <person name="Hultmark D."/>
            <person name="Huntley M.A."/>
            <person name="Jaffe D.B."/>
            <person name="Jagadeeshan S."/>
            <person name="Jeck W.R."/>
            <person name="Johnson J."/>
            <person name="Jones C.D."/>
            <person name="Jordan W.C."/>
            <person name="Karpen G.H."/>
            <person name="Kataoka E."/>
            <person name="Keightley P.D."/>
            <person name="Kheradpour P."/>
            <person name="Kirkness E.F."/>
            <person name="Koerich L.B."/>
            <person name="Kristiansen K."/>
            <person name="Kudrna D."/>
            <person name="Kulathinal R.J."/>
            <person name="Kumar S."/>
            <person name="Kwok R."/>
            <person name="Lander E."/>
            <person name="Langley C.H."/>
            <person name="Lapoint R."/>
            <person name="Lazzaro B.P."/>
            <person name="Lee S.J."/>
            <person name="Levesque L."/>
            <person name="Li R."/>
            <person name="Lin C.F."/>
            <person name="Lin M.F."/>
            <person name="Lindblad-Toh K."/>
            <person name="Llopart A."/>
            <person name="Long M."/>
            <person name="Low L."/>
            <person name="Lozovsky E."/>
            <person name="Lu J."/>
            <person name="Luo M."/>
            <person name="Machado C.A."/>
            <person name="Makalowski W."/>
            <person name="Marzo M."/>
            <person name="Matsuda M."/>
            <person name="Matzkin L."/>
            <person name="McAllister B."/>
            <person name="McBride C.S."/>
            <person name="McKernan B."/>
            <person name="McKernan K."/>
            <person name="Mendez-Lago M."/>
            <person name="Minx P."/>
            <person name="Mollenhauer M.U."/>
            <person name="Montooth K."/>
            <person name="Mount S.M."/>
            <person name="Mu X."/>
            <person name="Myers E."/>
            <person name="Negre B."/>
            <person name="Newfeld S."/>
            <person name="Nielsen R."/>
            <person name="Noor M.A."/>
            <person name="O'Grady P."/>
            <person name="Pachter L."/>
            <person name="Papaceit M."/>
            <person name="Parisi M.J."/>
            <person name="Parisi M."/>
            <person name="Parts L."/>
            <person name="Pedersen J.S."/>
            <person name="Pesole G."/>
            <person name="Phillippy A.M."/>
            <person name="Ponting C.P."/>
            <person name="Pop M."/>
            <person name="Porcelli D."/>
            <person name="Powell J.R."/>
            <person name="Prohaska S."/>
            <person name="Pruitt K."/>
            <person name="Puig M."/>
            <person name="Quesneville H."/>
            <person name="Ram K.R."/>
            <person name="Rand D."/>
            <person name="Rasmussen M.D."/>
            <person name="Reed L.K."/>
            <person name="Reenan R."/>
            <person name="Reily A."/>
            <person name="Remington K.A."/>
            <person name="Rieger T.T."/>
            <person name="Ritchie M.G."/>
            <person name="Robin C."/>
            <person name="Rogers Y.H."/>
            <person name="Rohde C."/>
            <person name="Rozas J."/>
            <person name="Rubenfield M.J."/>
            <person name="Ruiz A."/>
            <person name="Russo S."/>
            <person name="Salzberg S.L."/>
            <person name="Sanchez-Gracia A."/>
            <person name="Saranga D.J."/>
            <person name="Sato H."/>
            <person name="Schaeffer S.W."/>
            <person name="Schatz M.C."/>
            <person name="Schlenke T."/>
            <person name="Schwartz R."/>
            <person name="Segarra C."/>
            <person name="Singh R.S."/>
            <person name="Sirot L."/>
            <person name="Sirota M."/>
            <person name="Sisneros N.B."/>
            <person name="Smith C.D."/>
            <person name="Smith T.F."/>
            <person name="Spieth J."/>
            <person name="Stage D.E."/>
            <person name="Stark A."/>
            <person name="Stephan W."/>
            <person name="Strausberg R.L."/>
            <person name="Strempel S."/>
            <person name="Sturgill D."/>
            <person name="Sutton G."/>
            <person name="Sutton G.G."/>
            <person name="Tao W."/>
            <person name="Teichmann S."/>
            <person name="Tobari Y.N."/>
            <person name="Tomimura Y."/>
            <person name="Tsolas J.M."/>
            <person name="Valente V.L."/>
            <person name="Venter E."/>
            <person name="Venter J.C."/>
            <person name="Vicario S."/>
            <person name="Vieira F.G."/>
            <person name="Vilella A.J."/>
            <person name="Villasante A."/>
            <person name="Walenz B."/>
            <person name="Wang J."/>
            <person name="Wasserman M."/>
            <person name="Watts T."/>
            <person name="Wilson D."/>
            <person name="Wilson R.K."/>
            <person name="Wing R.A."/>
            <person name="Wolfner M.F."/>
            <person name="Wong A."/>
            <person name="Wong G.K."/>
            <person name="Wu C.I."/>
            <person name="Wu G."/>
            <person name="Yamamoto D."/>
            <person name="Yang H.P."/>
            <person name="Yang S.P."/>
            <person name="Yorke J.A."/>
            <person name="Yoshida K."/>
            <person name="Zdobnov E."/>
            <person name="Zhang P."/>
            <person name="Zhang Y."/>
            <person name="Zimin A.V."/>
            <person name="Baldwin J."/>
            <person name="Abdouelleil A."/>
            <person name="Abdulkadir J."/>
            <person name="Abebe A."/>
            <person name="Abera B."/>
            <person name="Abreu J."/>
            <person name="Acer S.C."/>
            <person name="Aftuck L."/>
            <person name="Alexander A."/>
            <person name="An P."/>
            <person name="Anderson E."/>
            <person name="Anderson S."/>
            <person name="Arachi H."/>
            <person name="Azer M."/>
            <person name="Bachantsang P."/>
            <person name="Barry A."/>
            <person name="Bayul T."/>
            <person name="Berlin A."/>
            <person name="Bessette D."/>
            <person name="Bloom T."/>
            <person name="Blye J."/>
            <person name="Boguslavskiy L."/>
            <person name="Bonnet C."/>
            <person name="Boukhgalter B."/>
            <person name="Bourzgui I."/>
            <person name="Brown A."/>
            <person name="Cahill P."/>
            <person name="Channer S."/>
            <person name="Cheshatsang Y."/>
            <person name="Chuda L."/>
            <person name="Citroen M."/>
            <person name="Collymore A."/>
            <person name="Cooke P."/>
            <person name="Costello M."/>
            <person name="D'Aco K."/>
            <person name="Daza R."/>
            <person name="De Haan G."/>
            <person name="DeGray S."/>
            <person name="DeMaso C."/>
            <person name="Dhargay N."/>
            <person name="Dooley K."/>
            <person name="Dooley E."/>
            <person name="Doricent M."/>
            <person name="Dorje P."/>
            <person name="Dorjee K."/>
            <person name="Dupes A."/>
            <person name="Elong R."/>
            <person name="Falk J."/>
            <person name="Farina A."/>
            <person name="Faro S."/>
            <person name="Ferguson D."/>
            <person name="Fisher S."/>
            <person name="Foley C.D."/>
            <person name="Franke A."/>
            <person name="Friedrich D."/>
            <person name="Gadbois L."/>
            <person name="Gearin G."/>
            <person name="Gearin C.R."/>
            <person name="Giannoukos G."/>
            <person name="Goode T."/>
            <person name="Graham J."/>
            <person name="Grandbois E."/>
            <person name="Grewal S."/>
            <person name="Gyaltsen K."/>
            <person name="Hafez N."/>
            <person name="Hagos B."/>
            <person name="Hall J."/>
            <person name="Henson C."/>
            <person name="Hollinger A."/>
            <person name="Honan T."/>
            <person name="Huard M.D."/>
            <person name="Hughes L."/>
            <person name="Hurhula B."/>
            <person name="Husby M.E."/>
            <person name="Kamat A."/>
            <person name="Kanga B."/>
            <person name="Kashin S."/>
            <person name="Khazanovich D."/>
            <person name="Kisner P."/>
            <person name="Lance K."/>
            <person name="Lara M."/>
            <person name="Lee W."/>
            <person name="Lennon N."/>
            <person name="Letendre F."/>
            <person name="LeVine R."/>
            <person name="Lipovsky A."/>
            <person name="Liu X."/>
            <person name="Liu J."/>
            <person name="Liu S."/>
            <person name="Lokyitsang T."/>
            <person name="Lokyitsang Y."/>
            <person name="Lubonja R."/>
            <person name="Lui A."/>
            <person name="MacDonald P."/>
            <person name="Magnisalis V."/>
            <person name="Maru K."/>
            <person name="Matthews C."/>
            <person name="McCusker W."/>
            <person name="McDonough S."/>
            <person name="Mehta T."/>
            <person name="Meldrim J."/>
            <person name="Meneus L."/>
            <person name="Mihai O."/>
            <person name="Mihalev A."/>
            <person name="Mihova T."/>
            <person name="Mittelman R."/>
            <person name="Mlenga V."/>
            <person name="Montmayeur A."/>
            <person name="Mulrain L."/>
            <person name="Navidi A."/>
            <person name="Naylor J."/>
            <person name="Negash T."/>
            <person name="Nguyen T."/>
            <person name="Nguyen N."/>
            <person name="Nicol R."/>
            <person name="Norbu C."/>
            <person name="Norbu N."/>
            <person name="Novod N."/>
            <person name="O'Neill B."/>
            <person name="Osman S."/>
            <person name="Markiewicz E."/>
            <person name="Oyono O.L."/>
            <person name="Patti C."/>
            <person name="Phunkhang P."/>
            <person name="Pierre F."/>
            <person name="Priest M."/>
            <person name="Raghuraman S."/>
            <person name="Rege F."/>
            <person name="Reyes R."/>
            <person name="Rise C."/>
            <person name="Rogov P."/>
            <person name="Ross K."/>
            <person name="Ryan E."/>
            <person name="Settipalli S."/>
            <person name="Shea T."/>
            <person name="Sherpa N."/>
            <person name="Shi L."/>
            <person name="Shih D."/>
            <person name="Sparrow T."/>
            <person name="Spaulding J."/>
            <person name="Stalker J."/>
            <person name="Stange-Thomann N."/>
            <person name="Stavropoulos S."/>
            <person name="Stone C."/>
            <person name="Strader C."/>
            <person name="Tesfaye S."/>
            <person name="Thomson T."/>
            <person name="Thoulutsang Y."/>
            <person name="Thoulutsang D."/>
            <person name="Topham K."/>
            <person name="Topping I."/>
            <person name="Tsamla T."/>
            <person name="Vassiliev H."/>
            <person name="Vo A."/>
            <person name="Wangchuk T."/>
            <person name="Wangdi T."/>
            <person name="Weiand M."/>
            <person name="Wilkinson J."/>
            <person name="Wilson A."/>
            <person name="Yadav S."/>
            <person name="Young G."/>
            <person name="Yu Q."/>
            <person name="Zembek L."/>
            <person name="Zhong D."/>
            <person name="Zimmer A."/>
            <person name="Zwirko Z."/>
            <person name="Jaffe D.B."/>
            <person name="Alvarez P."/>
            <person name="Brockman W."/>
            <person name="Butler J."/>
            <person name="Chin C."/>
            <person name="Gnerre S."/>
            <person name="Grabherr M."/>
            <person name="Kleber M."/>
            <person name="Mauceli E."/>
            <person name="MacCallum I."/>
        </authorList>
    </citation>
    <scope>NUCLEOTIDE SEQUENCE [LARGE SCALE GENOMIC DNA]</scope>
    <source>
        <strain evidence="7">Tucson 14030-0811.24</strain>
    </source>
</reference>
<comment type="similarity">
    <text evidence="1">Belongs to the N-acetylmuramoyl-L-alanine amidase 2 family.</text>
</comment>
<evidence type="ECO:0000256" key="4">
    <source>
        <dbReference type="SAM" id="Phobius"/>
    </source>
</evidence>
<feature type="domain" description="Peptidoglycan recognition protein family" evidence="5">
    <location>
        <begin position="92"/>
        <end position="233"/>
    </location>
</feature>
<proteinExistence type="inferred from homology"/>
<evidence type="ECO:0000256" key="2">
    <source>
        <dbReference type="ARBA" id="ARBA00022588"/>
    </source>
</evidence>
<protein>
    <recommendedName>
        <fullName evidence="5">Peptidoglycan recognition protein family domain-containing protein</fullName>
    </recommendedName>
</protein>
<dbReference type="SMART" id="SM00701">
    <property type="entry name" value="PGRP"/>
    <property type="match status" value="1"/>
</dbReference>
<dbReference type="GO" id="GO:0061059">
    <property type="term" value="P:positive regulation of peptidoglycan recognition protein signaling pathway"/>
    <property type="evidence" value="ECO:0007669"/>
    <property type="project" value="EnsemblMetazoa"/>
</dbReference>
<feature type="transmembrane region" description="Helical" evidence="4">
    <location>
        <begin position="53"/>
        <end position="73"/>
    </location>
</feature>
<dbReference type="GO" id="GO:0050829">
    <property type="term" value="P:defense response to Gram-negative bacterium"/>
    <property type="evidence" value="ECO:0007669"/>
    <property type="project" value="EnsemblMetazoa"/>
</dbReference>
<accession>B4N6Y4</accession>
<keyword evidence="3" id="KW-0391">Immunity</keyword>
<dbReference type="SMR" id="B4N6Y4"/>
<evidence type="ECO:0000256" key="3">
    <source>
        <dbReference type="ARBA" id="ARBA00022859"/>
    </source>
</evidence>
<dbReference type="GO" id="GO:0045087">
    <property type="term" value="P:innate immune response"/>
    <property type="evidence" value="ECO:0007669"/>
    <property type="project" value="UniProtKB-KW"/>
</dbReference>
<dbReference type="GO" id="GO:0008270">
    <property type="term" value="F:zinc ion binding"/>
    <property type="evidence" value="ECO:0007669"/>
    <property type="project" value="InterPro"/>
</dbReference>
<dbReference type="FunCoup" id="B4N6Y4">
    <property type="interactions" value="222"/>
</dbReference>
<dbReference type="PANTHER" id="PTHR11022">
    <property type="entry name" value="PEPTIDOGLYCAN RECOGNITION PROTEIN"/>
    <property type="match status" value="1"/>
</dbReference>
<evidence type="ECO:0000259" key="5">
    <source>
        <dbReference type="SMART" id="SM00701"/>
    </source>
</evidence>
<name>B4N6Y4_DROWI</name>
<sequence length="278" mass="31932">MKLLLKVHSERIARRRRATPEPSILPPSRDSSRININRQSVNANPSSCFTRNFLVVVTLVCLVLIAGMIITYAELNKSIARALEQYESHTEHLIVERHQWENGPKGNRGLRKRLDKPIPYVLITHLDDQLAPCDSFQQCSIEMRNMLEAAISLNSDITCNFYVSMDGNIFVGRGWDMVNSYANHSICITLMGDYENLDPTIEQLKRLKLILDYGEQEKYLAADYKIIAQRQVKSTNSPGKKVIDEIKNWKHYYKCGYGYIDKCGNELGMTEENWNGKQ</sequence>
<dbReference type="GO" id="GO:0008745">
    <property type="term" value="F:N-acetylmuramoyl-L-alanine amidase activity"/>
    <property type="evidence" value="ECO:0007669"/>
    <property type="project" value="InterPro"/>
</dbReference>
<keyword evidence="4" id="KW-1133">Transmembrane helix</keyword>
<dbReference type="Pfam" id="PF01510">
    <property type="entry name" value="Amidase_2"/>
    <property type="match status" value="1"/>
</dbReference>
<dbReference type="SUPFAM" id="SSF55846">
    <property type="entry name" value="N-acetylmuramoyl-L-alanine amidase-like"/>
    <property type="match status" value="1"/>
</dbReference>
<dbReference type="EMBL" id="CH964168">
    <property type="protein sequence ID" value="EDW80123.1"/>
    <property type="molecule type" value="Genomic_DNA"/>
</dbReference>
<dbReference type="InterPro" id="IPR006619">
    <property type="entry name" value="PGRP_domain_met/bac"/>
</dbReference>
<dbReference type="PANTHER" id="PTHR11022:SF76">
    <property type="entry name" value="PEPTIDOGLYCAN-RECOGNITION PROTEIN LA"/>
    <property type="match status" value="1"/>
</dbReference>
<dbReference type="GO" id="GO:0009253">
    <property type="term" value="P:peptidoglycan catabolic process"/>
    <property type="evidence" value="ECO:0007669"/>
    <property type="project" value="InterPro"/>
</dbReference>
<dbReference type="STRING" id="7260.B4N6Y4"/>
<evidence type="ECO:0000313" key="7">
    <source>
        <dbReference type="Proteomes" id="UP000007798"/>
    </source>
</evidence>
<dbReference type="InterPro" id="IPR002502">
    <property type="entry name" value="Amidase_domain"/>
</dbReference>
<keyword evidence="4" id="KW-0472">Membrane</keyword>
<evidence type="ECO:0000313" key="6">
    <source>
        <dbReference type="EMBL" id="EDW80123.1"/>
    </source>
</evidence>
<keyword evidence="7" id="KW-1185">Reference proteome</keyword>
<gene>
    <name evidence="6" type="primary">Dwil\GK23789</name>
    <name evidence="6" type="ORF">Dwil_GK23789</name>
</gene>
<dbReference type="Gene3D" id="3.40.80.10">
    <property type="entry name" value="Peptidoglycan recognition protein-like"/>
    <property type="match status" value="1"/>
</dbReference>
<dbReference type="InterPro" id="IPR015510">
    <property type="entry name" value="PGRP"/>
</dbReference>
<dbReference type="KEGG" id="dwi:6646428"/>
<dbReference type="OrthoDB" id="10001926at2759"/>
<organism evidence="6 7">
    <name type="scientific">Drosophila willistoni</name>
    <name type="common">Fruit fly</name>
    <dbReference type="NCBI Taxonomy" id="7260"/>
    <lineage>
        <taxon>Eukaryota</taxon>
        <taxon>Metazoa</taxon>
        <taxon>Ecdysozoa</taxon>
        <taxon>Arthropoda</taxon>
        <taxon>Hexapoda</taxon>
        <taxon>Insecta</taxon>
        <taxon>Pterygota</taxon>
        <taxon>Neoptera</taxon>
        <taxon>Endopterygota</taxon>
        <taxon>Diptera</taxon>
        <taxon>Brachycera</taxon>
        <taxon>Muscomorpha</taxon>
        <taxon>Ephydroidea</taxon>
        <taxon>Drosophilidae</taxon>
        <taxon>Drosophila</taxon>
        <taxon>Sophophora</taxon>
    </lineage>
</organism>
<keyword evidence="4" id="KW-0812">Transmembrane</keyword>
<dbReference type="AlphaFoldDB" id="B4N6Y4"/>
<keyword evidence="6" id="KW-0378">Hydrolase</keyword>
<dbReference type="Proteomes" id="UP000007798">
    <property type="component" value="Unassembled WGS sequence"/>
</dbReference>
<keyword evidence="2" id="KW-0399">Innate immunity</keyword>
<dbReference type="CDD" id="cd06583">
    <property type="entry name" value="PGRP"/>
    <property type="match status" value="1"/>
</dbReference>
<dbReference type="eggNOG" id="ENOG502S2KY">
    <property type="taxonomic scope" value="Eukaryota"/>
</dbReference>
<evidence type="ECO:0000256" key="1">
    <source>
        <dbReference type="ARBA" id="ARBA00007553"/>
    </source>
</evidence>
<dbReference type="PhylomeDB" id="B4N6Y4"/>